<proteinExistence type="predicted"/>
<protein>
    <submittedName>
        <fullName evidence="5">Sigma 54-interacting transcriptional regulator</fullName>
    </submittedName>
</protein>
<dbReference type="InterPro" id="IPR025943">
    <property type="entry name" value="Sigma_54_int_dom_ATP-bd_2"/>
</dbReference>
<gene>
    <name evidence="5" type="ORF">GCM10008906_10250</name>
</gene>
<dbReference type="InterPro" id="IPR002078">
    <property type="entry name" value="Sigma_54_int"/>
</dbReference>
<dbReference type="PANTHER" id="PTHR32071">
    <property type="entry name" value="TRANSCRIPTIONAL REGULATORY PROTEIN"/>
    <property type="match status" value="1"/>
</dbReference>
<dbReference type="InterPro" id="IPR036388">
    <property type="entry name" value="WH-like_DNA-bd_sf"/>
</dbReference>
<dbReference type="InterPro" id="IPR036390">
    <property type="entry name" value="WH_DNA-bd_sf"/>
</dbReference>
<evidence type="ECO:0000256" key="1">
    <source>
        <dbReference type="ARBA" id="ARBA00022741"/>
    </source>
</evidence>
<evidence type="ECO:0000313" key="6">
    <source>
        <dbReference type="Proteomes" id="UP001501510"/>
    </source>
</evidence>
<dbReference type="InterPro" id="IPR027417">
    <property type="entry name" value="P-loop_NTPase"/>
</dbReference>
<dbReference type="SUPFAM" id="SSF46785">
    <property type="entry name" value="Winged helix' DNA-binding domain"/>
    <property type="match status" value="1"/>
</dbReference>
<evidence type="ECO:0000313" key="5">
    <source>
        <dbReference type="EMBL" id="GAA0735912.1"/>
    </source>
</evidence>
<keyword evidence="2" id="KW-0067">ATP-binding</keyword>
<organism evidence="5 6">
    <name type="scientific">Clostridium oceanicum</name>
    <dbReference type="NCBI Taxonomy" id="1543"/>
    <lineage>
        <taxon>Bacteria</taxon>
        <taxon>Bacillati</taxon>
        <taxon>Bacillota</taxon>
        <taxon>Clostridia</taxon>
        <taxon>Eubacteriales</taxon>
        <taxon>Clostridiaceae</taxon>
        <taxon>Clostridium</taxon>
    </lineage>
</organism>
<comment type="caution">
    <text evidence="5">The sequence shown here is derived from an EMBL/GenBank/DDBJ whole genome shotgun (WGS) entry which is preliminary data.</text>
</comment>
<dbReference type="InterPro" id="IPR003593">
    <property type="entry name" value="AAA+_ATPase"/>
</dbReference>
<dbReference type="Gene3D" id="3.40.50.300">
    <property type="entry name" value="P-loop containing nucleotide triphosphate hydrolases"/>
    <property type="match status" value="1"/>
</dbReference>
<evidence type="ECO:0000256" key="2">
    <source>
        <dbReference type="ARBA" id="ARBA00022840"/>
    </source>
</evidence>
<dbReference type="Proteomes" id="UP001501510">
    <property type="component" value="Unassembled WGS sequence"/>
</dbReference>
<dbReference type="CDD" id="cd00009">
    <property type="entry name" value="AAA"/>
    <property type="match status" value="1"/>
</dbReference>
<dbReference type="EMBL" id="BAAACG010000006">
    <property type="protein sequence ID" value="GAA0735912.1"/>
    <property type="molecule type" value="Genomic_DNA"/>
</dbReference>
<reference evidence="6" key="1">
    <citation type="journal article" date="2019" name="Int. J. Syst. Evol. Microbiol.">
        <title>The Global Catalogue of Microorganisms (GCM) 10K type strain sequencing project: providing services to taxonomists for standard genome sequencing and annotation.</title>
        <authorList>
            <consortium name="The Broad Institute Genomics Platform"/>
            <consortium name="The Broad Institute Genome Sequencing Center for Infectious Disease"/>
            <person name="Wu L."/>
            <person name="Ma J."/>
        </authorList>
    </citation>
    <scope>NUCLEOTIDE SEQUENCE [LARGE SCALE GENOMIC DNA]</scope>
    <source>
        <strain evidence="6">JCM 1407</strain>
    </source>
</reference>
<dbReference type="Pfam" id="PF25601">
    <property type="entry name" value="AAA_lid_14"/>
    <property type="match status" value="1"/>
</dbReference>
<keyword evidence="3" id="KW-0238">DNA-binding</keyword>
<dbReference type="RefSeq" id="WP_343759507.1">
    <property type="nucleotide sequence ID" value="NZ_BAAACG010000006.1"/>
</dbReference>
<name>A0ABP3UJ56_9CLOT</name>
<dbReference type="SMART" id="SM00382">
    <property type="entry name" value="AAA"/>
    <property type="match status" value="1"/>
</dbReference>
<keyword evidence="1" id="KW-0547">Nucleotide-binding</keyword>
<evidence type="ECO:0000259" key="4">
    <source>
        <dbReference type="PROSITE" id="PS50045"/>
    </source>
</evidence>
<dbReference type="InterPro" id="IPR058031">
    <property type="entry name" value="AAA_lid_NorR"/>
</dbReference>
<dbReference type="PROSITE" id="PS50045">
    <property type="entry name" value="SIGMA54_INTERACT_4"/>
    <property type="match status" value="1"/>
</dbReference>
<dbReference type="Gene3D" id="1.10.8.60">
    <property type="match status" value="1"/>
</dbReference>
<dbReference type="Gene3D" id="1.10.10.10">
    <property type="entry name" value="Winged helix-like DNA-binding domain superfamily/Winged helix DNA-binding domain"/>
    <property type="match status" value="1"/>
</dbReference>
<dbReference type="Pfam" id="PF00158">
    <property type="entry name" value="Sigma54_activat"/>
    <property type="match status" value="1"/>
</dbReference>
<dbReference type="Gene3D" id="3.30.450.20">
    <property type="entry name" value="PAS domain"/>
    <property type="match status" value="1"/>
</dbReference>
<sequence length="677" mass="77353">MKKKLLLITVEPSTRDKYLKELNYFFKDHLEIEGYSIKEGINGLIEGDLALITSLLLTNIAKKHLPKNTKIIYMTRTFSHNSLKELYNLPQNTKAMFVTNESISAIESIATLYELGLTNIEFIPVYPNMENIPNLKIAVTPGQLNYMPSSVENIINIGWKVLDLSTLMDIGTKLDIMNEELEEKFILYADTIMPISHGLHSTFASTSRIKNLMNTVLDIVDNGVIITDRNYKIVHYNESVKKMFSTNRKKSEDFKYYKDIIPKEFWDKILKEEIVENVFMESFEIHKSFLVTKRTINLYKRINGYVILVKDITDIQNLENKLRKQLIEKGYVAKYKFKDISGTSKVLLECINKAKKIAKIDAPALIMGESGTGKELFAQSIHNVSKRSTRPFVAINCAALPSTLLESELFGYEEGSFTGAKKGGKRGLFELAHTGTIFLDEIGDVPINVQVKLLRILQEKEVMRVGGSNIIPVDVRVIAATNQDLKGLIEKGTFRMDLYYRLNVLGLHLPPLRDRKEDIKCLIKDILDELGYSNKKIDDNVMNILLNYSWKGNVRELRNCVEYMAYMGGDLLTKDDLPEDIKSVSLNTETSTIKCFVFDDLLYTDRKIAFYILNLLNNKSCGRRAIYQNAIAEGQNISEHDVRKIMTYLNEKDLIIYGKGRSGAKLTNKGREILKHY</sequence>
<dbReference type="PANTHER" id="PTHR32071:SF57">
    <property type="entry name" value="C4-DICARBOXYLATE TRANSPORT TRANSCRIPTIONAL REGULATORY PROTEIN DCTD"/>
    <property type="match status" value="1"/>
</dbReference>
<feature type="domain" description="Sigma-54 factor interaction" evidence="4">
    <location>
        <begin position="340"/>
        <end position="566"/>
    </location>
</feature>
<keyword evidence="6" id="KW-1185">Reference proteome</keyword>
<evidence type="ECO:0000256" key="3">
    <source>
        <dbReference type="ARBA" id="ARBA00023125"/>
    </source>
</evidence>
<dbReference type="PROSITE" id="PS00676">
    <property type="entry name" value="SIGMA54_INTERACT_2"/>
    <property type="match status" value="1"/>
</dbReference>
<accession>A0ABP3UJ56</accession>
<dbReference type="SUPFAM" id="SSF52540">
    <property type="entry name" value="P-loop containing nucleoside triphosphate hydrolases"/>
    <property type="match status" value="1"/>
</dbReference>